<proteinExistence type="predicted"/>
<gene>
    <name evidence="1" type="ORF">FK529_02425</name>
</gene>
<dbReference type="Proteomes" id="UP000317291">
    <property type="component" value="Unassembled WGS sequence"/>
</dbReference>
<protein>
    <submittedName>
        <fullName evidence="1">Uncharacterized protein</fullName>
    </submittedName>
</protein>
<keyword evidence="2" id="KW-1185">Reference proteome</keyword>
<evidence type="ECO:0000313" key="1">
    <source>
        <dbReference type="EMBL" id="TWS21468.1"/>
    </source>
</evidence>
<dbReference type="AlphaFoldDB" id="A0A5C5RFL2"/>
<organism evidence="1 2">
    <name type="scientific">Tsukamurella asaccharolytica</name>
    <dbReference type="NCBI Taxonomy" id="2592067"/>
    <lineage>
        <taxon>Bacteria</taxon>
        <taxon>Bacillati</taxon>
        <taxon>Actinomycetota</taxon>
        <taxon>Actinomycetes</taxon>
        <taxon>Mycobacteriales</taxon>
        <taxon>Tsukamurellaceae</taxon>
        <taxon>Tsukamurella</taxon>
    </lineage>
</organism>
<sequence length="269" mass="29700">MRVRIEVKGAPGNFYAGVRQISSFLTVLSSVGWIRPWELNGDSGDHPLCSVDEEGVAAALALEDDKDYRGNWNFYSVPEGYGFTAWTGIVSKQRSDRYGNAPIWDEDATSRFEVAISQLADGSVPPEQQKIASYLTLIESLSRAAEIVSIKAGFVDFAIGEYWFELDERIQAVDLAANQQIVNADAVQVDWLFSVADVPFDEAKIPSSATVFIEPGSGLKCIRLCENPEDVTVEMIDDTRAAFGFPRLRQIVDVSTVPDDYDGPYVLPE</sequence>
<reference evidence="1 2" key="1">
    <citation type="submission" date="2019-06" db="EMBL/GenBank/DDBJ databases">
        <title>Tsukamurella conjunctivitidis sp. nov., Tsukamurella assacharolytica sp. nov. and Tsukamurella sputae sp. nov. isolated from patients with conjunctivitis, bacteraemia (lymphoma) and respiratory infection (sputum) in Hong Kong.</title>
        <authorList>
            <person name="Teng J.L.L."/>
            <person name="Lee H.H."/>
            <person name="Fong J.Y.H."/>
            <person name="Fok K.M.N."/>
            <person name="Lau S.K.P."/>
            <person name="Woo P.C.Y."/>
        </authorList>
    </citation>
    <scope>NUCLEOTIDE SEQUENCE [LARGE SCALE GENOMIC DNA]</scope>
    <source>
        <strain evidence="1 2">HKU71</strain>
    </source>
</reference>
<dbReference type="RefSeq" id="WP_146559213.1">
    <property type="nucleotide sequence ID" value="NZ_VIGW01000001.1"/>
</dbReference>
<dbReference type="EMBL" id="VIGW01000001">
    <property type="protein sequence ID" value="TWS21468.1"/>
    <property type="molecule type" value="Genomic_DNA"/>
</dbReference>
<comment type="caution">
    <text evidence="1">The sequence shown here is derived from an EMBL/GenBank/DDBJ whole genome shotgun (WGS) entry which is preliminary data.</text>
</comment>
<accession>A0A5C5RFL2</accession>
<name>A0A5C5RFL2_9ACTN</name>
<evidence type="ECO:0000313" key="2">
    <source>
        <dbReference type="Proteomes" id="UP000317291"/>
    </source>
</evidence>
<dbReference type="OrthoDB" id="9819199at2"/>